<dbReference type="Proteomes" id="UP000677234">
    <property type="component" value="Chromosome"/>
</dbReference>
<sequence length="230" mass="26618">MTNVTELIADSTWAILTYEEAWQSYINSYVIAKNDAYVLIDSHLRKHRPYFQQALVEIGVKTEQIAYVYYTHRHADHIGNADLFSSRHNWIHLEDYYELDDFSQTFFGHTFTGIGGDLPLLQFRQLPYHTEGSVAFYDPDTKVCFVGDHIHFGQAPFERLVEYGGLQRDAYRHFLQKCKEEDPQKAEGLAEGLEILLRWPIEYLATGHGPVLQGDIAPFFEELIGLVRNN</sequence>
<organism evidence="5 7">
    <name type="scientific">Brevibacillus composti</name>
    <dbReference type="NCBI Taxonomy" id="2796470"/>
    <lineage>
        <taxon>Bacteria</taxon>
        <taxon>Bacillati</taxon>
        <taxon>Bacillota</taxon>
        <taxon>Bacilli</taxon>
        <taxon>Bacillales</taxon>
        <taxon>Paenibacillaceae</taxon>
        <taxon>Brevibacillus</taxon>
    </lineage>
</organism>
<comment type="catalytic activity">
    <reaction evidence="1">
        <text>3',5'-cyclic CMP + H2O = CMP + H(+)</text>
        <dbReference type="Rhea" id="RHEA:72675"/>
        <dbReference type="ChEBI" id="CHEBI:15377"/>
        <dbReference type="ChEBI" id="CHEBI:15378"/>
        <dbReference type="ChEBI" id="CHEBI:58003"/>
        <dbReference type="ChEBI" id="CHEBI:60377"/>
    </reaction>
    <physiologicalReaction direction="left-to-right" evidence="1">
        <dbReference type="Rhea" id="RHEA:72676"/>
    </physiologicalReaction>
</comment>
<dbReference type="EMBL" id="CP073708">
    <property type="protein sequence ID" value="QUO40082.1"/>
    <property type="molecule type" value="Genomic_DNA"/>
</dbReference>
<dbReference type="Proteomes" id="UP000595847">
    <property type="component" value="Chromosome"/>
</dbReference>
<accession>A0A7T5JMD3</accession>
<feature type="domain" description="Metallo-beta-lactamase" evidence="4">
    <location>
        <begin position="25"/>
        <end position="193"/>
    </location>
</feature>
<dbReference type="PANTHER" id="PTHR42951">
    <property type="entry name" value="METALLO-BETA-LACTAMASE DOMAIN-CONTAINING"/>
    <property type="match status" value="1"/>
</dbReference>
<protein>
    <submittedName>
        <fullName evidence="5">MBL fold metallo-hydrolase</fullName>
    </submittedName>
</protein>
<evidence type="ECO:0000313" key="5">
    <source>
        <dbReference type="EMBL" id="QQE73004.1"/>
    </source>
</evidence>
<dbReference type="InterPro" id="IPR001279">
    <property type="entry name" value="Metallo-B-lactamas"/>
</dbReference>
<evidence type="ECO:0000256" key="2">
    <source>
        <dbReference type="ARBA" id="ARBA00034301"/>
    </source>
</evidence>
<dbReference type="InterPro" id="IPR050855">
    <property type="entry name" value="NDM-1-like"/>
</dbReference>
<dbReference type="KEGG" id="bcop:JD108_13785"/>
<gene>
    <name evidence="5" type="ORF">JD108_13785</name>
    <name evidence="6" type="ORF">KDJ56_13730</name>
</gene>
<dbReference type="RefSeq" id="WP_198826636.1">
    <property type="nucleotide sequence ID" value="NZ_CP066308.1"/>
</dbReference>
<evidence type="ECO:0000256" key="3">
    <source>
        <dbReference type="ARBA" id="ARBA00048505"/>
    </source>
</evidence>
<reference evidence="6" key="2">
    <citation type="submission" date="2021-04" db="EMBL/GenBank/DDBJ databases">
        <title>Brevibacillus composti FJAT-54423, complete genome.</title>
        <authorList>
            <person name="Tang R."/>
        </authorList>
    </citation>
    <scope>NUCLEOTIDE SEQUENCE</scope>
    <source>
        <strain evidence="6">FJAT-54424</strain>
    </source>
</reference>
<dbReference type="SUPFAM" id="SSF56281">
    <property type="entry name" value="Metallo-hydrolase/oxidoreductase"/>
    <property type="match status" value="1"/>
</dbReference>
<keyword evidence="5" id="KW-0378">Hydrolase</keyword>
<keyword evidence="8" id="KW-1185">Reference proteome</keyword>
<dbReference type="InterPro" id="IPR036866">
    <property type="entry name" value="RibonucZ/Hydroxyglut_hydro"/>
</dbReference>
<dbReference type="EMBL" id="CP066308">
    <property type="protein sequence ID" value="QQE73004.1"/>
    <property type="molecule type" value="Genomic_DNA"/>
</dbReference>
<evidence type="ECO:0000256" key="1">
    <source>
        <dbReference type="ARBA" id="ARBA00034221"/>
    </source>
</evidence>
<evidence type="ECO:0000259" key="4">
    <source>
        <dbReference type="SMART" id="SM00849"/>
    </source>
</evidence>
<proteinExistence type="predicted"/>
<dbReference type="GO" id="GO:0016787">
    <property type="term" value="F:hydrolase activity"/>
    <property type="evidence" value="ECO:0007669"/>
    <property type="project" value="UniProtKB-KW"/>
</dbReference>
<dbReference type="Pfam" id="PF00753">
    <property type="entry name" value="Lactamase_B"/>
    <property type="match status" value="1"/>
</dbReference>
<evidence type="ECO:0000313" key="8">
    <source>
        <dbReference type="Proteomes" id="UP000677234"/>
    </source>
</evidence>
<dbReference type="SMART" id="SM00849">
    <property type="entry name" value="Lactamase_B"/>
    <property type="match status" value="1"/>
</dbReference>
<dbReference type="Gene3D" id="3.60.15.10">
    <property type="entry name" value="Ribonuclease Z/Hydroxyacylglutathione hydrolase-like"/>
    <property type="match status" value="2"/>
</dbReference>
<evidence type="ECO:0000313" key="7">
    <source>
        <dbReference type="Proteomes" id="UP000595847"/>
    </source>
</evidence>
<evidence type="ECO:0000313" key="6">
    <source>
        <dbReference type="EMBL" id="QUO40082.1"/>
    </source>
</evidence>
<reference evidence="5 7" key="1">
    <citation type="submission" date="2020-12" db="EMBL/GenBank/DDBJ databases">
        <title>strain FJAT-54423T represents a novel species of the genus Brevibacillus.</title>
        <authorList>
            <person name="Tang R."/>
        </authorList>
    </citation>
    <scope>NUCLEOTIDE SEQUENCE [LARGE SCALE GENOMIC DNA]</scope>
    <source>
        <strain evidence="5 7">FJAT-54423</strain>
    </source>
</reference>
<name>A0A7T5JMD3_9BACL</name>
<comment type="function">
    <text evidence="2">Counteracts the endogenous Pycsar antiviral defense system. Phosphodiesterase that enables metal-dependent hydrolysis of host cyclic nucleotide Pycsar defense signals such as cCMP and cUMP.</text>
</comment>
<comment type="catalytic activity">
    <reaction evidence="3">
        <text>3',5'-cyclic UMP + H2O = UMP + H(+)</text>
        <dbReference type="Rhea" id="RHEA:70575"/>
        <dbReference type="ChEBI" id="CHEBI:15377"/>
        <dbReference type="ChEBI" id="CHEBI:15378"/>
        <dbReference type="ChEBI" id="CHEBI:57865"/>
        <dbReference type="ChEBI" id="CHEBI:184387"/>
    </reaction>
    <physiologicalReaction direction="left-to-right" evidence="3">
        <dbReference type="Rhea" id="RHEA:70576"/>
    </physiologicalReaction>
</comment>
<dbReference type="AlphaFoldDB" id="A0A7T5JMD3"/>